<accession>A0A1G6ZFW4</accession>
<sequence length="95" mass="9152">MRDREARTGDLPTGEGRARRERGAVVVAPRAPAAGAAGTALARGAVAASFAVSGPAFEVPAEEVTANGPSPSPSAAGGGGATGVRAGRDASTPSR</sequence>
<organism evidence="2 3">
    <name type="scientific">Streptomyces prasinopilosus</name>
    <dbReference type="NCBI Taxonomy" id="67344"/>
    <lineage>
        <taxon>Bacteria</taxon>
        <taxon>Bacillati</taxon>
        <taxon>Actinomycetota</taxon>
        <taxon>Actinomycetes</taxon>
        <taxon>Kitasatosporales</taxon>
        <taxon>Streptomycetaceae</taxon>
        <taxon>Streptomyces</taxon>
    </lineage>
</organism>
<name>A0A1G6ZFW4_9ACTN</name>
<evidence type="ECO:0000256" key="1">
    <source>
        <dbReference type="SAM" id="MobiDB-lite"/>
    </source>
</evidence>
<feature type="region of interest" description="Disordered" evidence="1">
    <location>
        <begin position="1"/>
        <end position="23"/>
    </location>
</feature>
<keyword evidence="3" id="KW-1185">Reference proteome</keyword>
<dbReference type="RefSeq" id="WP_055571703.1">
    <property type="nucleotide sequence ID" value="NZ_FMZK01000015.1"/>
</dbReference>
<feature type="region of interest" description="Disordered" evidence="1">
    <location>
        <begin position="62"/>
        <end position="95"/>
    </location>
</feature>
<dbReference type="EMBL" id="FMZK01000015">
    <property type="protein sequence ID" value="SDE01539.1"/>
    <property type="molecule type" value="Genomic_DNA"/>
</dbReference>
<evidence type="ECO:0000313" key="2">
    <source>
        <dbReference type="EMBL" id="SDE01539.1"/>
    </source>
</evidence>
<dbReference type="Proteomes" id="UP000182100">
    <property type="component" value="Unassembled WGS sequence"/>
</dbReference>
<reference evidence="3" key="1">
    <citation type="submission" date="2016-10" db="EMBL/GenBank/DDBJ databases">
        <authorList>
            <person name="Varghese N."/>
            <person name="Submissions S."/>
        </authorList>
    </citation>
    <scope>NUCLEOTIDE SEQUENCE [LARGE SCALE GENOMIC DNA]</scope>
    <source>
        <strain evidence="3">CGMCC 4.3504</strain>
    </source>
</reference>
<dbReference type="AlphaFoldDB" id="A0A1G6ZFW4"/>
<dbReference type="STRING" id="67344.SAMN05216505_1158"/>
<gene>
    <name evidence="2" type="ORF">SAMN05216505_1158</name>
</gene>
<proteinExistence type="predicted"/>
<evidence type="ECO:0000313" key="3">
    <source>
        <dbReference type="Proteomes" id="UP000182100"/>
    </source>
</evidence>
<protein>
    <submittedName>
        <fullName evidence="2">Uncharacterized protein</fullName>
    </submittedName>
</protein>